<keyword evidence="1" id="KW-0812">Transmembrane</keyword>
<comment type="caution">
    <text evidence="2">The sequence shown here is derived from an EMBL/GenBank/DDBJ whole genome shotgun (WGS) entry which is preliminary data.</text>
</comment>
<organism evidence="2 3">
    <name type="scientific">Elysia crispata</name>
    <name type="common">lettuce slug</name>
    <dbReference type="NCBI Taxonomy" id="231223"/>
    <lineage>
        <taxon>Eukaryota</taxon>
        <taxon>Metazoa</taxon>
        <taxon>Spiralia</taxon>
        <taxon>Lophotrochozoa</taxon>
        <taxon>Mollusca</taxon>
        <taxon>Gastropoda</taxon>
        <taxon>Heterobranchia</taxon>
        <taxon>Euthyneura</taxon>
        <taxon>Panpulmonata</taxon>
        <taxon>Sacoglossa</taxon>
        <taxon>Placobranchoidea</taxon>
        <taxon>Plakobranchidae</taxon>
        <taxon>Elysia</taxon>
    </lineage>
</organism>
<evidence type="ECO:0000313" key="2">
    <source>
        <dbReference type="EMBL" id="KAK3766465.1"/>
    </source>
</evidence>
<keyword evidence="1" id="KW-0472">Membrane</keyword>
<gene>
    <name evidence="2" type="ORF">RRG08_057496</name>
</gene>
<feature type="non-terminal residue" evidence="2">
    <location>
        <position position="138"/>
    </location>
</feature>
<feature type="transmembrane region" description="Helical" evidence="1">
    <location>
        <begin position="84"/>
        <end position="105"/>
    </location>
</feature>
<evidence type="ECO:0000313" key="3">
    <source>
        <dbReference type="Proteomes" id="UP001283361"/>
    </source>
</evidence>
<dbReference type="EMBL" id="JAWDGP010004226">
    <property type="protein sequence ID" value="KAK3766465.1"/>
    <property type="molecule type" value="Genomic_DNA"/>
</dbReference>
<keyword evidence="3" id="KW-1185">Reference proteome</keyword>
<proteinExistence type="predicted"/>
<evidence type="ECO:0000256" key="1">
    <source>
        <dbReference type="SAM" id="Phobius"/>
    </source>
</evidence>
<sequence>RYVFLSTLSIHCNVLRLVKHSNLYLRLCKSLHISSRIFTVSEDCNTTIELIQDKEQTFHMSLIVLLLLISCWTPGTVDYRKLEILIIVGVGIVDCNITMGLLLYASENSKVLHVLARVETTRQQMTGLNYAKSTIRNR</sequence>
<dbReference type="AlphaFoldDB" id="A0AAE0ZC57"/>
<accession>A0AAE0ZC57</accession>
<keyword evidence="1" id="KW-1133">Transmembrane helix</keyword>
<feature type="transmembrane region" description="Helical" evidence="1">
    <location>
        <begin position="58"/>
        <end position="77"/>
    </location>
</feature>
<reference evidence="2" key="1">
    <citation type="journal article" date="2023" name="G3 (Bethesda)">
        <title>A reference genome for the long-term kleptoplast-retaining sea slug Elysia crispata morphotype clarki.</title>
        <authorList>
            <person name="Eastman K.E."/>
            <person name="Pendleton A.L."/>
            <person name="Shaikh M.A."/>
            <person name="Suttiyut T."/>
            <person name="Ogas R."/>
            <person name="Tomko P."/>
            <person name="Gavelis G."/>
            <person name="Widhalm J.R."/>
            <person name="Wisecaver J.H."/>
        </authorList>
    </citation>
    <scope>NUCLEOTIDE SEQUENCE</scope>
    <source>
        <strain evidence="2">ECLA1</strain>
    </source>
</reference>
<dbReference type="Proteomes" id="UP001283361">
    <property type="component" value="Unassembled WGS sequence"/>
</dbReference>
<protein>
    <submittedName>
        <fullName evidence="2">Uncharacterized protein</fullName>
    </submittedName>
</protein>
<name>A0AAE0ZC57_9GAST</name>